<gene>
    <name evidence="1" type="ORF">GCM10010405_54040</name>
</gene>
<evidence type="ECO:0000313" key="2">
    <source>
        <dbReference type="Proteomes" id="UP001501638"/>
    </source>
</evidence>
<reference evidence="1 2" key="1">
    <citation type="journal article" date="2019" name="Int. J. Syst. Evol. Microbiol.">
        <title>The Global Catalogue of Microorganisms (GCM) 10K type strain sequencing project: providing services to taxonomists for standard genome sequencing and annotation.</title>
        <authorList>
            <consortium name="The Broad Institute Genomics Platform"/>
            <consortium name="The Broad Institute Genome Sequencing Center for Infectious Disease"/>
            <person name="Wu L."/>
            <person name="Ma J."/>
        </authorList>
    </citation>
    <scope>NUCLEOTIDE SEQUENCE [LARGE SCALE GENOMIC DNA]</scope>
    <source>
        <strain evidence="1 2">JCM 6305</strain>
    </source>
</reference>
<comment type="caution">
    <text evidence="1">The sequence shown here is derived from an EMBL/GenBank/DDBJ whole genome shotgun (WGS) entry which is preliminary data.</text>
</comment>
<dbReference type="Proteomes" id="UP001501638">
    <property type="component" value="Unassembled WGS sequence"/>
</dbReference>
<keyword evidence="2" id="KW-1185">Reference proteome</keyword>
<dbReference type="EMBL" id="BAAASZ010000042">
    <property type="protein sequence ID" value="GAA2462889.1"/>
    <property type="molecule type" value="Genomic_DNA"/>
</dbReference>
<protein>
    <recommendedName>
        <fullName evidence="3">Transposase</fullName>
    </recommendedName>
</protein>
<organism evidence="1 2">
    <name type="scientific">Streptomyces macrosporus</name>
    <dbReference type="NCBI Taxonomy" id="44032"/>
    <lineage>
        <taxon>Bacteria</taxon>
        <taxon>Bacillati</taxon>
        <taxon>Actinomycetota</taxon>
        <taxon>Actinomycetes</taxon>
        <taxon>Kitasatosporales</taxon>
        <taxon>Streptomycetaceae</taxon>
        <taxon>Streptomyces</taxon>
    </lineage>
</organism>
<sequence>MRHLFAALDLAKNKLHGHIKPVKEVDAVPEVLPLPCAPSAQPMSVSRSSAAPFPQLTTEKCRRGSIWAAANNVEIAYTPTNPSCLNRIEVRFTALRCFTLDGADHATHKEQGSMIRRYIIWRNRHADDRAYAPSSTERTLPDAALAKASPLAASSSSRIRIALGPMPWIFNSSADVTLVSWSYRV</sequence>
<evidence type="ECO:0000313" key="1">
    <source>
        <dbReference type="EMBL" id="GAA2462889.1"/>
    </source>
</evidence>
<proteinExistence type="predicted"/>
<name>A0ABN3KJC8_9ACTN</name>
<accession>A0ABN3KJC8</accession>
<evidence type="ECO:0008006" key="3">
    <source>
        <dbReference type="Google" id="ProtNLM"/>
    </source>
</evidence>